<protein>
    <submittedName>
        <fullName evidence="2">YD repeat-containing protein</fullName>
    </submittedName>
</protein>
<organism evidence="2 3">
    <name type="scientific">Stigmatella erecta</name>
    <dbReference type="NCBI Taxonomy" id="83460"/>
    <lineage>
        <taxon>Bacteria</taxon>
        <taxon>Pseudomonadati</taxon>
        <taxon>Myxococcota</taxon>
        <taxon>Myxococcia</taxon>
        <taxon>Myxococcales</taxon>
        <taxon>Cystobacterineae</taxon>
        <taxon>Archangiaceae</taxon>
        <taxon>Stigmatella</taxon>
    </lineage>
</organism>
<keyword evidence="3" id="KW-1185">Reference proteome</keyword>
<dbReference type="Pfam" id="PF05593">
    <property type="entry name" value="RHS_repeat"/>
    <property type="match status" value="1"/>
</dbReference>
<dbReference type="InterPro" id="IPR031325">
    <property type="entry name" value="RHS_repeat"/>
</dbReference>
<sequence>MGTQCVGAPIPGDHEEECNNGIDEDCDGQVDEDCPFREPEGGTPISCQGEECSCNPLAVGDPVNTAQGNSLEQVVDVSIPGTAGALQFIRTYSSNPLEWLHDRPLAGAPKPFGASPTHVDSIAWWHNHLGVVVMQGNRWSVRDREGRLLRFEACAGEACQASPGYGNKSIPERLSRTAAGFKLVTATGEQLLFEAPFAPGPGGVDRYFLSRILSPSGITRETLHYKQPADSRCPAGAAGSGYGVPYLAEIVSLEAHLLLSYRALERADGEVECVLGGLSLQESEEPGSPSIPVATYSYATQGGVERPGRLASVAWTDRSETYEYLAQAYRRTSSRGHTAFHEYGVNGQVVLAKGGGAAWEFEPEVVETACQPGSNCCGAVPLKRTAKNTEGGLGNGQEGSTRLIKSFEILSNFGQKLEPRLYRSTDSCGAYNYACSPGTVQHEWTCSEAGSPGYEQARKDKRNNWEVYGYAQENGAVRSPLEMTSLKKGATDKNGTGALETEFFSYTYGPHGEQLLSTQERETLLGPAGERAKTSYIYEPGTTRQKAIIQSGWTRARQASGAWSVDHRSVGTFFFTSRVSSGETAPDPLGRTVEVHGPCFVASANATDCPPGEYPLTQYRYWPGTETSPRRNRLQSVSVYASLAAPPDVTTFREYDAWGNVTESTDPNGVVTRATYQEQRLLTVAAGSQAPTSYGYDQGRLSWIRHPEGNHEVFCYRKATPAQACTGGEPSGKLQWKAKAASADGAVWTEKVAYAYWPDGTLKEERYLNGGGGRCGNPPGGQVCRRCASKAHLEPGRRETGW</sequence>
<dbReference type="Proteomes" id="UP000199181">
    <property type="component" value="Unassembled WGS sequence"/>
</dbReference>
<evidence type="ECO:0000259" key="1">
    <source>
        <dbReference type="Pfam" id="PF20148"/>
    </source>
</evidence>
<evidence type="ECO:0000313" key="3">
    <source>
        <dbReference type="Proteomes" id="UP000199181"/>
    </source>
</evidence>
<evidence type="ECO:0000313" key="2">
    <source>
        <dbReference type="EMBL" id="SEU37679.1"/>
    </source>
</evidence>
<feature type="domain" description="DUF6531" evidence="1">
    <location>
        <begin position="60"/>
        <end position="98"/>
    </location>
</feature>
<dbReference type="InterPro" id="IPR006530">
    <property type="entry name" value="YD"/>
</dbReference>
<dbReference type="NCBIfam" id="TIGR01643">
    <property type="entry name" value="YD_repeat_2x"/>
    <property type="match status" value="1"/>
</dbReference>
<dbReference type="Pfam" id="PF20148">
    <property type="entry name" value="DUF6531"/>
    <property type="match status" value="1"/>
</dbReference>
<dbReference type="EMBL" id="FOIJ01000024">
    <property type="protein sequence ID" value="SEU37679.1"/>
    <property type="molecule type" value="Genomic_DNA"/>
</dbReference>
<reference evidence="3" key="1">
    <citation type="submission" date="2016-10" db="EMBL/GenBank/DDBJ databases">
        <authorList>
            <person name="Varghese N."/>
            <person name="Submissions S."/>
        </authorList>
    </citation>
    <scope>NUCLEOTIDE SEQUENCE [LARGE SCALE GENOMIC DNA]</scope>
    <source>
        <strain evidence="3">DSM 16858</strain>
    </source>
</reference>
<name>A0A1I0LC27_9BACT</name>
<proteinExistence type="predicted"/>
<dbReference type="InterPro" id="IPR045351">
    <property type="entry name" value="DUF6531"/>
</dbReference>
<dbReference type="AlphaFoldDB" id="A0A1I0LC27"/>
<accession>A0A1I0LC27</accession>
<dbReference type="Gene3D" id="2.180.10.10">
    <property type="entry name" value="RHS repeat-associated core"/>
    <property type="match status" value="1"/>
</dbReference>
<gene>
    <name evidence="2" type="ORF">SAMN05443639_12492</name>
</gene>